<dbReference type="RefSeq" id="WP_179663788.1">
    <property type="nucleotide sequence ID" value="NZ_JACCBG010000001.1"/>
</dbReference>
<accession>A0A7Y9E6X4</accession>
<keyword evidence="2" id="KW-1185">Reference proteome</keyword>
<comment type="caution">
    <text evidence="1">The sequence shown here is derived from an EMBL/GenBank/DDBJ whole genome shotgun (WGS) entry which is preliminary data.</text>
</comment>
<organism evidence="1 2">
    <name type="scientific">Nocardioides panaciterrulae</name>
    <dbReference type="NCBI Taxonomy" id="661492"/>
    <lineage>
        <taxon>Bacteria</taxon>
        <taxon>Bacillati</taxon>
        <taxon>Actinomycetota</taxon>
        <taxon>Actinomycetes</taxon>
        <taxon>Propionibacteriales</taxon>
        <taxon>Nocardioidaceae</taxon>
        <taxon>Nocardioides</taxon>
    </lineage>
</organism>
<protein>
    <submittedName>
        <fullName evidence="1">Uncharacterized protein</fullName>
    </submittedName>
</protein>
<dbReference type="InterPro" id="IPR046036">
    <property type="entry name" value="DUF5994"/>
</dbReference>
<dbReference type="Pfam" id="PF19457">
    <property type="entry name" value="DUF5994"/>
    <property type="match status" value="1"/>
</dbReference>
<gene>
    <name evidence="1" type="ORF">BJZ21_002200</name>
</gene>
<dbReference type="Proteomes" id="UP000535511">
    <property type="component" value="Unassembled WGS sequence"/>
</dbReference>
<proteinExistence type="predicted"/>
<dbReference type="AlphaFoldDB" id="A0A7Y9E6X4"/>
<evidence type="ECO:0000313" key="2">
    <source>
        <dbReference type="Proteomes" id="UP000535511"/>
    </source>
</evidence>
<dbReference type="EMBL" id="JACCBG010000001">
    <property type="protein sequence ID" value="NYD42117.1"/>
    <property type="molecule type" value="Genomic_DNA"/>
</dbReference>
<sequence length="157" mass="17218">MATSPTAHSGTLPVREPLRLRLRNPTGAEHVDGAWWPQSRDLQAEAADLVDNFPPEAGQVDRLLFSRPDWDSPTVGGRGVSRIRARRGWVQAGSFASDDTHLMVLSVASGRRLRLVVVPSDTDPVEAARRVHAAGGLELERDDEADLARWDDEHPSS</sequence>
<name>A0A7Y9E6X4_9ACTN</name>
<reference evidence="1 2" key="1">
    <citation type="submission" date="2020-07" db="EMBL/GenBank/DDBJ databases">
        <title>Sequencing the genomes of 1000 actinobacteria strains.</title>
        <authorList>
            <person name="Klenk H.-P."/>
        </authorList>
    </citation>
    <scope>NUCLEOTIDE SEQUENCE [LARGE SCALE GENOMIC DNA]</scope>
    <source>
        <strain evidence="1 2">DSM 21350</strain>
    </source>
</reference>
<evidence type="ECO:0000313" key="1">
    <source>
        <dbReference type="EMBL" id="NYD42117.1"/>
    </source>
</evidence>